<organism evidence="1 2">
    <name type="scientific">Pontibacter diazotrophicus</name>
    <dbReference type="NCBI Taxonomy" id="1400979"/>
    <lineage>
        <taxon>Bacteria</taxon>
        <taxon>Pseudomonadati</taxon>
        <taxon>Bacteroidota</taxon>
        <taxon>Cytophagia</taxon>
        <taxon>Cytophagales</taxon>
        <taxon>Hymenobacteraceae</taxon>
        <taxon>Pontibacter</taxon>
    </lineage>
</organism>
<evidence type="ECO:0000313" key="1">
    <source>
        <dbReference type="EMBL" id="RDV12979.1"/>
    </source>
</evidence>
<dbReference type="RefSeq" id="WP_115567788.1">
    <property type="nucleotide sequence ID" value="NZ_QRGR01000031.1"/>
</dbReference>
<name>A0A3D8L6F9_9BACT</name>
<dbReference type="EMBL" id="QRGR01000031">
    <property type="protein sequence ID" value="RDV12979.1"/>
    <property type="molecule type" value="Genomic_DNA"/>
</dbReference>
<reference evidence="2" key="1">
    <citation type="submission" date="2018-08" db="EMBL/GenBank/DDBJ databases">
        <authorList>
            <person name="Liu Z.-W."/>
            <person name="Du Z.-J."/>
        </authorList>
    </citation>
    <scope>NUCLEOTIDE SEQUENCE [LARGE SCALE GENOMIC DNA]</scope>
    <source>
        <strain evidence="2">H4X</strain>
    </source>
</reference>
<dbReference type="Proteomes" id="UP000256708">
    <property type="component" value="Unassembled WGS sequence"/>
</dbReference>
<sequence length="132" mass="15416">MRMFTEKGFVDECTLFMRDWVKLLSENKYDEACNFLDEPEDNGVCFIWDGESLKEERSGYYGNKGLSTINNPYRMDSERERIRFIGYEDGSGYAVNYDLPIDGEWTKLRAEFSFNQNAAGLYEILFEGVYVA</sequence>
<keyword evidence="2" id="KW-1185">Reference proteome</keyword>
<accession>A0A3D8L6F9</accession>
<gene>
    <name evidence="1" type="ORF">DXT99_22190</name>
</gene>
<comment type="caution">
    <text evidence="1">The sequence shown here is derived from an EMBL/GenBank/DDBJ whole genome shotgun (WGS) entry which is preliminary data.</text>
</comment>
<evidence type="ECO:0000313" key="2">
    <source>
        <dbReference type="Proteomes" id="UP000256708"/>
    </source>
</evidence>
<dbReference type="OrthoDB" id="8907115at2"/>
<proteinExistence type="predicted"/>
<protein>
    <submittedName>
        <fullName evidence="1">Uncharacterized protein</fullName>
    </submittedName>
</protein>
<dbReference type="AlphaFoldDB" id="A0A3D8L6F9"/>